<organism evidence="4 5">
    <name type="scientific">Streptomyces phyllanthi</name>
    <dbReference type="NCBI Taxonomy" id="1803180"/>
    <lineage>
        <taxon>Bacteria</taxon>
        <taxon>Bacillati</taxon>
        <taxon>Actinomycetota</taxon>
        <taxon>Actinomycetes</taxon>
        <taxon>Kitasatosporales</taxon>
        <taxon>Streptomycetaceae</taxon>
        <taxon>Streptomyces</taxon>
    </lineage>
</organism>
<evidence type="ECO:0000256" key="2">
    <source>
        <dbReference type="SAM" id="Phobius"/>
    </source>
</evidence>
<dbReference type="InterPro" id="IPR001763">
    <property type="entry name" value="Rhodanese-like_dom"/>
</dbReference>
<dbReference type="EMBL" id="VJZE01000083">
    <property type="protein sequence ID" value="MPY41141.1"/>
    <property type="molecule type" value="Genomic_DNA"/>
</dbReference>
<reference evidence="4 5" key="1">
    <citation type="submission" date="2019-07" db="EMBL/GenBank/DDBJ databases">
        <title>New species of Amycolatopsis and Streptomyces.</title>
        <authorList>
            <person name="Duangmal K."/>
            <person name="Teo W.F.A."/>
            <person name="Lipun K."/>
        </authorList>
    </citation>
    <scope>NUCLEOTIDE SEQUENCE [LARGE SCALE GENOMIC DNA]</scope>
    <source>
        <strain evidence="4 5">TISTR 2346</strain>
    </source>
</reference>
<evidence type="ECO:0000313" key="5">
    <source>
        <dbReference type="Proteomes" id="UP000326979"/>
    </source>
</evidence>
<keyword evidence="2" id="KW-0472">Membrane</keyword>
<sequence length="225" mass="23385">MSSCTLPPPVYPRGYRTSRGEHPTERFCSVTTPTALTLPQATGRFGDFTVIDVRTPGEYASGHVPGAHNIPLDRIDEAAPALGSAAARGPLLIVCASGARSAKGCERLAALGVEAATLEGGTSAWAAAGHPVERPAGARTPWPMDRQVRLAAGSLVALGFTAGLVWPPAHWLSGLIGAGLVFSATTNTCAMAALLSRLPRNRPPKDAVPLQETLRRLAGRGRPGE</sequence>
<dbReference type="InterPro" id="IPR021309">
    <property type="entry name" value="YgaP-like_TM"/>
</dbReference>
<feature type="transmembrane region" description="Helical" evidence="2">
    <location>
        <begin position="172"/>
        <end position="195"/>
    </location>
</feature>
<feature type="compositionally biased region" description="Pro residues" evidence="1">
    <location>
        <begin position="1"/>
        <end position="11"/>
    </location>
</feature>
<dbReference type="OrthoDB" id="9800872at2"/>
<protein>
    <submittedName>
        <fullName evidence="4">Rhodanese-like domain-containing protein</fullName>
    </submittedName>
</protein>
<dbReference type="Gene3D" id="6.10.140.1340">
    <property type="match status" value="1"/>
</dbReference>
<dbReference type="CDD" id="cd00158">
    <property type="entry name" value="RHOD"/>
    <property type="match status" value="1"/>
</dbReference>
<feature type="region of interest" description="Disordered" evidence="1">
    <location>
        <begin position="201"/>
        <end position="225"/>
    </location>
</feature>
<dbReference type="Pfam" id="PF11127">
    <property type="entry name" value="YgaP-like_TM"/>
    <property type="match status" value="1"/>
</dbReference>
<dbReference type="InterPro" id="IPR052367">
    <property type="entry name" value="Thiosulfate_ST/Rhodanese-like"/>
</dbReference>
<keyword evidence="2" id="KW-1133">Transmembrane helix</keyword>
<dbReference type="PROSITE" id="PS50206">
    <property type="entry name" value="RHODANESE_3"/>
    <property type="match status" value="1"/>
</dbReference>
<evidence type="ECO:0000259" key="3">
    <source>
        <dbReference type="PROSITE" id="PS50206"/>
    </source>
</evidence>
<dbReference type="Proteomes" id="UP000326979">
    <property type="component" value="Unassembled WGS sequence"/>
</dbReference>
<gene>
    <name evidence="4" type="ORF">FNH04_14850</name>
</gene>
<feature type="region of interest" description="Disordered" evidence="1">
    <location>
        <begin position="1"/>
        <end position="25"/>
    </location>
</feature>
<keyword evidence="5" id="KW-1185">Reference proteome</keyword>
<comment type="caution">
    <text evidence="4">The sequence shown here is derived from an EMBL/GenBank/DDBJ whole genome shotgun (WGS) entry which is preliminary data.</text>
</comment>
<dbReference type="AlphaFoldDB" id="A0A5N8W0W6"/>
<feature type="transmembrane region" description="Helical" evidence="2">
    <location>
        <begin position="148"/>
        <end position="166"/>
    </location>
</feature>
<dbReference type="Gene3D" id="3.40.250.10">
    <property type="entry name" value="Rhodanese-like domain"/>
    <property type="match status" value="1"/>
</dbReference>
<evidence type="ECO:0000313" key="4">
    <source>
        <dbReference type="EMBL" id="MPY41141.1"/>
    </source>
</evidence>
<dbReference type="PROSITE" id="PS00380">
    <property type="entry name" value="RHODANESE_1"/>
    <property type="match status" value="1"/>
</dbReference>
<dbReference type="InterPro" id="IPR001307">
    <property type="entry name" value="Thiosulphate_STrfase_CS"/>
</dbReference>
<dbReference type="InterPro" id="IPR036873">
    <property type="entry name" value="Rhodanese-like_dom_sf"/>
</dbReference>
<dbReference type="GO" id="GO:0004792">
    <property type="term" value="F:thiosulfate-cyanide sulfurtransferase activity"/>
    <property type="evidence" value="ECO:0007669"/>
    <property type="project" value="InterPro"/>
</dbReference>
<dbReference type="SUPFAM" id="SSF52821">
    <property type="entry name" value="Rhodanese/Cell cycle control phosphatase"/>
    <property type="match status" value="1"/>
</dbReference>
<dbReference type="PANTHER" id="PTHR45431:SF3">
    <property type="entry name" value="RHODANESE-LIKE DOMAIN-CONTAINING PROTEIN 15, CHLOROPLASTIC"/>
    <property type="match status" value="1"/>
</dbReference>
<feature type="domain" description="Rhodanese" evidence="3">
    <location>
        <begin position="44"/>
        <end position="134"/>
    </location>
</feature>
<dbReference type="SMART" id="SM00450">
    <property type="entry name" value="RHOD"/>
    <property type="match status" value="1"/>
</dbReference>
<proteinExistence type="predicted"/>
<evidence type="ECO:0000256" key="1">
    <source>
        <dbReference type="SAM" id="MobiDB-lite"/>
    </source>
</evidence>
<dbReference type="PANTHER" id="PTHR45431">
    <property type="entry name" value="RHODANESE-LIKE DOMAIN-CONTAINING PROTEIN 15, CHLOROPLASTIC"/>
    <property type="match status" value="1"/>
</dbReference>
<dbReference type="Pfam" id="PF00581">
    <property type="entry name" value="Rhodanese"/>
    <property type="match status" value="1"/>
</dbReference>
<name>A0A5N8W0W6_9ACTN</name>
<accession>A0A5N8W0W6</accession>
<keyword evidence="2" id="KW-0812">Transmembrane</keyword>